<dbReference type="EMBL" id="FXTP01000008">
    <property type="protein sequence ID" value="SMO69211.1"/>
    <property type="molecule type" value="Genomic_DNA"/>
</dbReference>
<keyword evidence="1" id="KW-1133">Transmembrane helix</keyword>
<accession>A0A521DDI2</accession>
<name>A0A521DDI2_9BACT</name>
<evidence type="ECO:0000313" key="3">
    <source>
        <dbReference type="Proteomes" id="UP000317557"/>
    </source>
</evidence>
<dbReference type="RefSeq" id="WP_142454489.1">
    <property type="nucleotide sequence ID" value="NZ_FXTP01000008.1"/>
</dbReference>
<evidence type="ECO:0000313" key="2">
    <source>
        <dbReference type="EMBL" id="SMO69211.1"/>
    </source>
</evidence>
<keyword evidence="3" id="KW-1185">Reference proteome</keyword>
<evidence type="ECO:0000256" key="1">
    <source>
        <dbReference type="SAM" id="Phobius"/>
    </source>
</evidence>
<protein>
    <submittedName>
        <fullName evidence="2">Uncharacterized protein</fullName>
    </submittedName>
</protein>
<keyword evidence="1" id="KW-0472">Membrane</keyword>
<dbReference type="AlphaFoldDB" id="A0A521DDI2"/>
<feature type="transmembrane region" description="Helical" evidence="1">
    <location>
        <begin position="87"/>
        <end position="106"/>
    </location>
</feature>
<feature type="transmembrane region" description="Helical" evidence="1">
    <location>
        <begin position="48"/>
        <end position="66"/>
    </location>
</feature>
<keyword evidence="1" id="KW-0812">Transmembrane</keyword>
<dbReference type="Proteomes" id="UP000317557">
    <property type="component" value="Unassembled WGS sequence"/>
</dbReference>
<feature type="transmembrane region" description="Helical" evidence="1">
    <location>
        <begin position="21"/>
        <end position="42"/>
    </location>
</feature>
<proteinExistence type="predicted"/>
<reference evidence="2 3" key="1">
    <citation type="submission" date="2017-05" db="EMBL/GenBank/DDBJ databases">
        <authorList>
            <person name="Varghese N."/>
            <person name="Submissions S."/>
        </authorList>
    </citation>
    <scope>NUCLEOTIDE SEQUENCE [LARGE SCALE GENOMIC DNA]</scope>
    <source>
        <strain evidence="2 3">DSM 21985</strain>
    </source>
</reference>
<gene>
    <name evidence="2" type="ORF">SAMN06265219_10821</name>
</gene>
<organism evidence="2 3">
    <name type="scientific">Gracilimonas mengyeensis</name>
    <dbReference type="NCBI Taxonomy" id="1302730"/>
    <lineage>
        <taxon>Bacteria</taxon>
        <taxon>Pseudomonadati</taxon>
        <taxon>Balneolota</taxon>
        <taxon>Balneolia</taxon>
        <taxon>Balneolales</taxon>
        <taxon>Balneolaceae</taxon>
        <taxon>Gracilimonas</taxon>
    </lineage>
</organism>
<sequence length="107" mass="12286">MEKGTALHKQVMLTRLILRLLILDGTLPLNLFLLGSYFALAFWLNSALLNALLLINVVLVFGFMRLSYQQHSIFFKMHNINKLHFSCTKVILLIVLLCIENGLILWS</sequence>